<dbReference type="GO" id="GO:0051539">
    <property type="term" value="F:4 iron, 4 sulfur cluster binding"/>
    <property type="evidence" value="ECO:0007669"/>
    <property type="project" value="UniProtKB-UniRule"/>
</dbReference>
<evidence type="ECO:0000256" key="8">
    <source>
        <dbReference type="ARBA" id="ARBA00022763"/>
    </source>
</evidence>
<comment type="function">
    <text evidence="2">Adenine glycosylase active on G-A mispairs. MutY also corrects error-prone DNA synthesis past GO lesions which are due to the oxidatively damaged form of guanine: 7,8-dihydro-8-oxoguanine (8-oxo-dGTP).</text>
</comment>
<evidence type="ECO:0000256" key="12">
    <source>
        <dbReference type="ARBA" id="ARBA00023204"/>
    </source>
</evidence>
<dbReference type="CDD" id="cd00056">
    <property type="entry name" value="ENDO3c"/>
    <property type="match status" value="1"/>
</dbReference>
<dbReference type="InterPro" id="IPR023170">
    <property type="entry name" value="HhH_base_excis_C"/>
</dbReference>
<comment type="cofactor">
    <cofactor evidence="14">
        <name>[4Fe-4S] cluster</name>
        <dbReference type="ChEBI" id="CHEBI:49883"/>
    </cofactor>
    <text evidence="14">Binds 1 [4Fe-4S] cluster.</text>
</comment>
<accession>Q3SET8</accession>
<dbReference type="Gene3D" id="3.90.79.10">
    <property type="entry name" value="Nucleoside Triphosphate Pyrophosphohydrolase"/>
    <property type="match status" value="1"/>
</dbReference>
<evidence type="ECO:0000313" key="16">
    <source>
        <dbReference type="EMBL" id="AAZ98083.1"/>
    </source>
</evidence>
<evidence type="ECO:0000256" key="5">
    <source>
        <dbReference type="ARBA" id="ARBA00022023"/>
    </source>
</evidence>
<keyword evidence="10 14" id="KW-0408">Iron</keyword>
<gene>
    <name evidence="16" type="ordered locus">Tbd_2130</name>
</gene>
<organism evidence="16 17">
    <name type="scientific">Thiobacillus denitrificans (strain ATCC 25259 / T1)</name>
    <dbReference type="NCBI Taxonomy" id="292415"/>
    <lineage>
        <taxon>Bacteria</taxon>
        <taxon>Pseudomonadati</taxon>
        <taxon>Pseudomonadota</taxon>
        <taxon>Betaproteobacteria</taxon>
        <taxon>Nitrosomonadales</taxon>
        <taxon>Thiobacillaceae</taxon>
        <taxon>Thiobacillus</taxon>
    </lineage>
</organism>
<keyword evidence="17" id="KW-1185">Reference proteome</keyword>
<dbReference type="InterPro" id="IPR003265">
    <property type="entry name" value="HhH-GPD_domain"/>
</dbReference>
<dbReference type="FunFam" id="1.10.340.30:FF:000002">
    <property type="entry name" value="Adenine DNA glycosylase"/>
    <property type="match status" value="1"/>
</dbReference>
<dbReference type="EC" id="3.2.2.31" evidence="4 14"/>
<dbReference type="RefSeq" id="WP_011312642.1">
    <property type="nucleotide sequence ID" value="NC_007404.1"/>
</dbReference>
<dbReference type="GO" id="GO:0032357">
    <property type="term" value="F:oxidized purine DNA binding"/>
    <property type="evidence" value="ECO:0007669"/>
    <property type="project" value="TreeGrafter"/>
</dbReference>
<dbReference type="InterPro" id="IPR011257">
    <property type="entry name" value="DNA_glycosylase"/>
</dbReference>
<proteinExistence type="inferred from homology"/>
<dbReference type="GO" id="GO:0006284">
    <property type="term" value="P:base-excision repair"/>
    <property type="evidence" value="ECO:0007669"/>
    <property type="project" value="UniProtKB-UniRule"/>
</dbReference>
<dbReference type="GO" id="GO:0034039">
    <property type="term" value="F:8-oxo-7,8-dihydroguanine DNA N-glycosylase activity"/>
    <property type="evidence" value="ECO:0007669"/>
    <property type="project" value="TreeGrafter"/>
</dbReference>
<dbReference type="Gene3D" id="1.10.340.30">
    <property type="entry name" value="Hypothetical protein, domain 2"/>
    <property type="match status" value="1"/>
</dbReference>
<name>Q3SET8_THIDA</name>
<dbReference type="AlphaFoldDB" id="Q3SET8"/>
<dbReference type="InterPro" id="IPR015797">
    <property type="entry name" value="NUDIX_hydrolase-like_dom_sf"/>
</dbReference>
<protein>
    <recommendedName>
        <fullName evidence="5 14">Adenine DNA glycosylase</fullName>
        <ecNumber evidence="4 14">3.2.2.31</ecNumber>
    </recommendedName>
</protein>
<dbReference type="SUPFAM" id="SSF48150">
    <property type="entry name" value="DNA-glycosylase"/>
    <property type="match status" value="1"/>
</dbReference>
<keyword evidence="9" id="KW-0378">Hydrolase</keyword>
<dbReference type="Pfam" id="PF14815">
    <property type="entry name" value="NUDIX_4"/>
    <property type="match status" value="1"/>
</dbReference>
<keyword evidence="13 14" id="KW-0326">Glycosidase</keyword>
<dbReference type="InterPro" id="IPR005760">
    <property type="entry name" value="A/G_AdeGlyc_MutY"/>
</dbReference>
<dbReference type="NCBIfam" id="TIGR01084">
    <property type="entry name" value="mutY"/>
    <property type="match status" value="1"/>
</dbReference>
<evidence type="ECO:0000256" key="1">
    <source>
        <dbReference type="ARBA" id="ARBA00000843"/>
    </source>
</evidence>
<evidence type="ECO:0000256" key="7">
    <source>
        <dbReference type="ARBA" id="ARBA00022723"/>
    </source>
</evidence>
<dbReference type="InterPro" id="IPR004036">
    <property type="entry name" value="Endonuclease-III-like_CS2"/>
</dbReference>
<dbReference type="Pfam" id="PF00730">
    <property type="entry name" value="HhH-GPD"/>
    <property type="match status" value="1"/>
</dbReference>
<evidence type="ECO:0000259" key="15">
    <source>
        <dbReference type="SMART" id="SM00478"/>
    </source>
</evidence>
<keyword evidence="6" id="KW-0004">4Fe-4S</keyword>
<comment type="similarity">
    <text evidence="3 14">Belongs to the Nth/MutY family.</text>
</comment>
<dbReference type="GO" id="GO:0006298">
    <property type="term" value="P:mismatch repair"/>
    <property type="evidence" value="ECO:0007669"/>
    <property type="project" value="TreeGrafter"/>
</dbReference>
<sequence>MNSFASRIIQWQRCHGRHSLPWQATRDPYRIWLSEIMLQQTQVATVIPYYARFVARFPDLPALAAAHEDEVLALWSGLGYYSRARNLYAAARTVLDEHAGIFPDVPETIARLPGIGRSTAAAIAALAFGRACAILDGNVKRVLARHAGINGWPGERKVELALWQLAASRLPQAGVETYTQGMMDLGALVCTRGVPACVRCPVSDDCVARVDGRIEQLPTPRPRKALPEKEVQMLLFVEDGRLLLEKRPPRGIWGGLWSLPELPAEVDAGRHCRDHFGFRTISLRTLPRLSHTFTHFKLHIHPVRLDVSPEGSARPGPVWLPFSAALATGLPAPVRKLVLQLGEG</sequence>
<evidence type="ECO:0000256" key="4">
    <source>
        <dbReference type="ARBA" id="ARBA00012045"/>
    </source>
</evidence>
<dbReference type="HOGENOM" id="CLU_012862_0_2_4"/>
<evidence type="ECO:0000256" key="3">
    <source>
        <dbReference type="ARBA" id="ARBA00008343"/>
    </source>
</evidence>
<dbReference type="SMART" id="SM00478">
    <property type="entry name" value="ENDO3c"/>
    <property type="match status" value="1"/>
</dbReference>
<dbReference type="SUPFAM" id="SSF55811">
    <property type="entry name" value="Nudix"/>
    <property type="match status" value="1"/>
</dbReference>
<dbReference type="GO" id="GO:0046872">
    <property type="term" value="F:metal ion binding"/>
    <property type="evidence" value="ECO:0007669"/>
    <property type="project" value="UniProtKB-UniRule"/>
</dbReference>
<dbReference type="Proteomes" id="UP000008291">
    <property type="component" value="Chromosome"/>
</dbReference>
<dbReference type="PANTHER" id="PTHR42944:SF1">
    <property type="entry name" value="ADENINE DNA GLYCOSYLASE"/>
    <property type="match status" value="1"/>
</dbReference>
<dbReference type="STRING" id="292415.Tbd_2130"/>
<evidence type="ECO:0000256" key="6">
    <source>
        <dbReference type="ARBA" id="ARBA00022485"/>
    </source>
</evidence>
<keyword evidence="11" id="KW-0411">Iron-sulfur</keyword>
<evidence type="ECO:0000256" key="13">
    <source>
        <dbReference type="ARBA" id="ARBA00023295"/>
    </source>
</evidence>
<evidence type="ECO:0000313" key="17">
    <source>
        <dbReference type="Proteomes" id="UP000008291"/>
    </source>
</evidence>
<keyword evidence="7" id="KW-0479">Metal-binding</keyword>
<evidence type="ECO:0000256" key="9">
    <source>
        <dbReference type="ARBA" id="ARBA00022801"/>
    </source>
</evidence>
<keyword evidence="12" id="KW-0234">DNA repair</keyword>
<dbReference type="EMBL" id="CP000116">
    <property type="protein sequence ID" value="AAZ98083.1"/>
    <property type="molecule type" value="Genomic_DNA"/>
</dbReference>
<feature type="domain" description="HhH-GPD" evidence="15">
    <location>
        <begin position="37"/>
        <end position="188"/>
    </location>
</feature>
<evidence type="ECO:0000256" key="2">
    <source>
        <dbReference type="ARBA" id="ARBA00002933"/>
    </source>
</evidence>
<comment type="catalytic activity">
    <reaction evidence="1 14">
        <text>Hydrolyzes free adenine bases from 7,8-dihydro-8-oxoguanine:adenine mismatched double-stranded DNA, leaving an apurinic site.</text>
        <dbReference type="EC" id="3.2.2.31"/>
    </reaction>
</comment>
<dbReference type="Gene3D" id="1.10.1670.10">
    <property type="entry name" value="Helix-hairpin-Helix base-excision DNA repair enzymes (C-terminal)"/>
    <property type="match status" value="1"/>
</dbReference>
<dbReference type="OrthoDB" id="9802365at2"/>
<keyword evidence="8 14" id="KW-0227">DNA damage</keyword>
<dbReference type="eggNOG" id="COG1194">
    <property type="taxonomic scope" value="Bacteria"/>
</dbReference>
<dbReference type="InterPro" id="IPR029119">
    <property type="entry name" value="MutY_C"/>
</dbReference>
<dbReference type="KEGG" id="tbd:Tbd_2130"/>
<dbReference type="InterPro" id="IPR044298">
    <property type="entry name" value="MIG/MutY"/>
</dbReference>
<evidence type="ECO:0000256" key="10">
    <source>
        <dbReference type="ARBA" id="ARBA00023004"/>
    </source>
</evidence>
<dbReference type="PANTHER" id="PTHR42944">
    <property type="entry name" value="ADENINE DNA GLYCOSYLASE"/>
    <property type="match status" value="1"/>
</dbReference>
<dbReference type="GO" id="GO:0000701">
    <property type="term" value="F:purine-specific mismatch base pair DNA N-glycosylase activity"/>
    <property type="evidence" value="ECO:0007669"/>
    <property type="project" value="UniProtKB-EC"/>
</dbReference>
<evidence type="ECO:0000256" key="14">
    <source>
        <dbReference type="RuleBase" id="RU365096"/>
    </source>
</evidence>
<dbReference type="PROSITE" id="PS01155">
    <property type="entry name" value="ENDONUCLEASE_III_2"/>
    <property type="match status" value="1"/>
</dbReference>
<evidence type="ECO:0000256" key="11">
    <source>
        <dbReference type="ARBA" id="ARBA00023014"/>
    </source>
</evidence>
<reference evidence="16 17" key="1">
    <citation type="journal article" date="2006" name="J. Bacteriol.">
        <title>The genome sequence of the obligately chemolithoautotrophic, facultatively anaerobic bacterium Thiobacillus denitrificans.</title>
        <authorList>
            <person name="Beller H.R."/>
            <person name="Chain P.S."/>
            <person name="Letain T.E."/>
            <person name="Chakicherla A."/>
            <person name="Larimer F.W."/>
            <person name="Richardson P.M."/>
            <person name="Coleman M.A."/>
            <person name="Wood A.P."/>
            <person name="Kelly D.P."/>
        </authorList>
    </citation>
    <scope>NUCLEOTIDE SEQUENCE [LARGE SCALE GENOMIC DNA]</scope>
    <source>
        <strain evidence="16 17">ATCC 25259</strain>
    </source>
</reference>
<dbReference type="GO" id="GO:0035485">
    <property type="term" value="F:adenine/guanine mispair binding"/>
    <property type="evidence" value="ECO:0007669"/>
    <property type="project" value="TreeGrafter"/>
</dbReference>
<dbReference type="CDD" id="cd03431">
    <property type="entry name" value="NUDIX_DNA_Glycosylase_C-MutY"/>
    <property type="match status" value="1"/>
</dbReference>